<evidence type="ECO:0000313" key="2">
    <source>
        <dbReference type="EMBL" id="KAK8529421.1"/>
    </source>
</evidence>
<evidence type="ECO:0000313" key="3">
    <source>
        <dbReference type="Proteomes" id="UP001472677"/>
    </source>
</evidence>
<comment type="caution">
    <text evidence="2">The sequence shown here is derived from an EMBL/GenBank/DDBJ whole genome shotgun (WGS) entry which is preliminary data.</text>
</comment>
<dbReference type="Proteomes" id="UP001472677">
    <property type="component" value="Unassembled WGS sequence"/>
</dbReference>
<proteinExistence type="predicted"/>
<name>A0ABR2D3S3_9ROSI</name>
<evidence type="ECO:0000313" key="1">
    <source>
        <dbReference type="EMBL" id="KAK8474151.1"/>
    </source>
</evidence>
<organism evidence="2 3">
    <name type="scientific">Hibiscus sabdariffa</name>
    <name type="common">roselle</name>
    <dbReference type="NCBI Taxonomy" id="183260"/>
    <lineage>
        <taxon>Eukaryota</taxon>
        <taxon>Viridiplantae</taxon>
        <taxon>Streptophyta</taxon>
        <taxon>Embryophyta</taxon>
        <taxon>Tracheophyta</taxon>
        <taxon>Spermatophyta</taxon>
        <taxon>Magnoliopsida</taxon>
        <taxon>eudicotyledons</taxon>
        <taxon>Gunneridae</taxon>
        <taxon>Pentapetalae</taxon>
        <taxon>rosids</taxon>
        <taxon>malvids</taxon>
        <taxon>Malvales</taxon>
        <taxon>Malvaceae</taxon>
        <taxon>Malvoideae</taxon>
        <taxon>Hibiscus</taxon>
    </lineage>
</organism>
<protein>
    <recommendedName>
        <fullName evidence="4">RNase H type-1 domain-containing protein</fullName>
    </recommendedName>
</protein>
<reference evidence="2 3" key="1">
    <citation type="journal article" date="2024" name="G3 (Bethesda)">
        <title>Genome assembly of Hibiscus sabdariffa L. provides insights into metabolisms of medicinal natural products.</title>
        <authorList>
            <person name="Kim T."/>
        </authorList>
    </citation>
    <scope>NUCLEOTIDE SEQUENCE [LARGE SCALE GENOMIC DNA]</scope>
    <source>
        <strain evidence="2">TK-2024</strain>
        <tissue evidence="2">Old leaves</tissue>
    </source>
</reference>
<sequence>MQAAKEARSRGVSDEGAADFATWKLPSEGWFKVNTDGARNSSNGMACCGVLSGMTRVDGGSVLLSLSESIRYLRQNFGRCILDCHMHGQGVFGRHEKCRSVEFLDELTGLQTEWRRLHGSIAWNAMVLKYHRL</sequence>
<gene>
    <name evidence="1" type="ORF">V6N12_017746</name>
    <name evidence="2" type="ORF">V6N12_060203</name>
</gene>
<keyword evidence="3" id="KW-1185">Reference proteome</keyword>
<evidence type="ECO:0008006" key="4">
    <source>
        <dbReference type="Google" id="ProtNLM"/>
    </source>
</evidence>
<accession>A0ABR2D3S3</accession>
<dbReference type="EMBL" id="JBBPBM010000036">
    <property type="protein sequence ID" value="KAK8529421.1"/>
    <property type="molecule type" value="Genomic_DNA"/>
</dbReference>
<dbReference type="EMBL" id="JBBPBM010002886">
    <property type="protein sequence ID" value="KAK8474151.1"/>
    <property type="molecule type" value="Genomic_DNA"/>
</dbReference>